<organism evidence="2 3">
    <name type="scientific">Rotaria magnacalcarata</name>
    <dbReference type="NCBI Taxonomy" id="392030"/>
    <lineage>
        <taxon>Eukaryota</taxon>
        <taxon>Metazoa</taxon>
        <taxon>Spiralia</taxon>
        <taxon>Gnathifera</taxon>
        <taxon>Rotifera</taxon>
        <taxon>Eurotatoria</taxon>
        <taxon>Bdelloidea</taxon>
        <taxon>Philodinida</taxon>
        <taxon>Philodinidae</taxon>
        <taxon>Rotaria</taxon>
    </lineage>
</organism>
<name>A0A8S3I580_9BILA</name>
<feature type="non-terminal residue" evidence="2">
    <location>
        <position position="1"/>
    </location>
</feature>
<feature type="non-terminal residue" evidence="2">
    <location>
        <position position="228"/>
    </location>
</feature>
<feature type="coiled-coil region" evidence="1">
    <location>
        <begin position="74"/>
        <end position="225"/>
    </location>
</feature>
<dbReference type="AlphaFoldDB" id="A0A8S3I580"/>
<reference evidence="2" key="1">
    <citation type="submission" date="2021-02" db="EMBL/GenBank/DDBJ databases">
        <authorList>
            <person name="Nowell W R."/>
        </authorList>
    </citation>
    <scope>NUCLEOTIDE SEQUENCE</scope>
</reference>
<comment type="caution">
    <text evidence="2">The sequence shown here is derived from an EMBL/GenBank/DDBJ whole genome shotgun (WGS) entry which is preliminary data.</text>
</comment>
<proteinExistence type="predicted"/>
<sequence>KDSPNHNDEENVRKNRAEIVAEGALRHPSTTNVNKHVTNLTNDDTLVTPREEYDLTKLRSRLEQSANEEKLQILEDNRIYIEKLSKELKLAKEKEEQILRDKMKADLALIEKYTHENIAREKDRLENQKQQELNNIKQNIEREKEDYQKKLRESMQSDLNVYKNSLDQHSNANTQIRSLQDKLNREKSEFEERLRLIENRHKNEIDDLNRRYEQIKADREKLEQHLKE</sequence>
<gene>
    <name evidence="2" type="ORF">GIL414_LOCUS72833</name>
</gene>
<protein>
    <submittedName>
        <fullName evidence="2">Uncharacterized protein</fullName>
    </submittedName>
</protein>
<evidence type="ECO:0000256" key="1">
    <source>
        <dbReference type="SAM" id="Coils"/>
    </source>
</evidence>
<evidence type="ECO:0000313" key="3">
    <source>
        <dbReference type="Proteomes" id="UP000681720"/>
    </source>
</evidence>
<keyword evidence="1" id="KW-0175">Coiled coil</keyword>
<dbReference type="Proteomes" id="UP000681720">
    <property type="component" value="Unassembled WGS sequence"/>
</dbReference>
<dbReference type="EMBL" id="CAJOBJ010337276">
    <property type="protein sequence ID" value="CAF5190494.1"/>
    <property type="molecule type" value="Genomic_DNA"/>
</dbReference>
<accession>A0A8S3I580</accession>
<evidence type="ECO:0000313" key="2">
    <source>
        <dbReference type="EMBL" id="CAF5190494.1"/>
    </source>
</evidence>